<evidence type="ECO:0000256" key="5">
    <source>
        <dbReference type="SAM" id="Phobius"/>
    </source>
</evidence>
<organism evidence="6 7">
    <name type="scientific">Coemansia reversa (strain ATCC 12441 / NRRL 1564)</name>
    <dbReference type="NCBI Taxonomy" id="763665"/>
    <lineage>
        <taxon>Eukaryota</taxon>
        <taxon>Fungi</taxon>
        <taxon>Fungi incertae sedis</taxon>
        <taxon>Zoopagomycota</taxon>
        <taxon>Kickxellomycotina</taxon>
        <taxon>Kickxellomycetes</taxon>
        <taxon>Kickxellales</taxon>
        <taxon>Kickxellaceae</taxon>
        <taxon>Coemansia</taxon>
    </lineage>
</organism>
<keyword evidence="7" id="KW-1185">Reference proteome</keyword>
<feature type="transmembrane region" description="Helical" evidence="5">
    <location>
        <begin position="92"/>
        <end position="114"/>
    </location>
</feature>
<dbReference type="GO" id="GO:0016020">
    <property type="term" value="C:membrane"/>
    <property type="evidence" value="ECO:0007669"/>
    <property type="project" value="UniProtKB-SubCell"/>
</dbReference>
<evidence type="ECO:0000313" key="6">
    <source>
        <dbReference type="EMBL" id="PIA19711.1"/>
    </source>
</evidence>
<comment type="subcellular location">
    <subcellularLocation>
        <location evidence="1">Membrane</location>
        <topology evidence="1">Multi-pass membrane protein</topology>
    </subcellularLocation>
</comment>
<keyword evidence="3 5" id="KW-1133">Transmembrane helix</keyword>
<sequence length="261" mass="29006">MRVAEVGSDLSLKLKRSVRIGFGLVTACYMLTGMTALAAGGYFMTTHDTSRRSAMLTSNVLHSLLAAGIYIALSALVGVYGSLAPLTRKNWLIAYIVLIVGAVLVETGIGIWMWSRTLDIDDLYGHNWRYLWSDDIKRSFQDKGQCCGYLNSKDSPAPGSDSCTNTAIPYGCMVSVQQYTHGYLTYIYSWLFGFVFVAVIALLAAMVLMVVRNDEERLRWSRANAIFRSLKKANSDTTLYGPEPKSYQDDLYKSIYSVSAQ</sequence>
<dbReference type="AlphaFoldDB" id="A0A2G5BL44"/>
<dbReference type="STRING" id="763665.A0A2G5BL44"/>
<evidence type="ECO:0000256" key="2">
    <source>
        <dbReference type="ARBA" id="ARBA00022692"/>
    </source>
</evidence>
<evidence type="ECO:0000313" key="7">
    <source>
        <dbReference type="Proteomes" id="UP000242474"/>
    </source>
</evidence>
<feature type="transmembrane region" description="Helical" evidence="5">
    <location>
        <begin position="20"/>
        <end position="40"/>
    </location>
</feature>
<evidence type="ECO:0000256" key="4">
    <source>
        <dbReference type="ARBA" id="ARBA00023136"/>
    </source>
</evidence>
<dbReference type="EMBL" id="KZ303486">
    <property type="protein sequence ID" value="PIA19711.1"/>
    <property type="molecule type" value="Genomic_DNA"/>
</dbReference>
<dbReference type="Pfam" id="PF00335">
    <property type="entry name" value="Tetraspanin"/>
    <property type="match status" value="1"/>
</dbReference>
<accession>A0A2G5BL44</accession>
<protein>
    <recommendedName>
        <fullName evidence="8">Tetraspanin</fullName>
    </recommendedName>
</protein>
<reference evidence="6 7" key="1">
    <citation type="journal article" date="2015" name="Genome Biol. Evol.">
        <title>Phylogenomic analyses indicate that early fungi evolved digesting cell walls of algal ancestors of land plants.</title>
        <authorList>
            <person name="Chang Y."/>
            <person name="Wang S."/>
            <person name="Sekimoto S."/>
            <person name="Aerts A.L."/>
            <person name="Choi C."/>
            <person name="Clum A."/>
            <person name="LaButti K.M."/>
            <person name="Lindquist E.A."/>
            <person name="Yee Ngan C."/>
            <person name="Ohm R.A."/>
            <person name="Salamov A.A."/>
            <person name="Grigoriev I.V."/>
            <person name="Spatafora J.W."/>
            <person name="Berbee M.L."/>
        </authorList>
    </citation>
    <scope>NUCLEOTIDE SEQUENCE [LARGE SCALE GENOMIC DNA]</scope>
    <source>
        <strain evidence="6 7">NRRL 1564</strain>
    </source>
</reference>
<evidence type="ECO:0000256" key="1">
    <source>
        <dbReference type="ARBA" id="ARBA00004141"/>
    </source>
</evidence>
<dbReference type="InterPro" id="IPR018499">
    <property type="entry name" value="Tetraspanin/Peripherin"/>
</dbReference>
<keyword evidence="4 5" id="KW-0472">Membrane</keyword>
<name>A0A2G5BL44_COERN</name>
<gene>
    <name evidence="6" type="ORF">COEREDRAFT_5522</name>
</gene>
<feature type="transmembrane region" description="Helical" evidence="5">
    <location>
        <begin position="60"/>
        <end position="80"/>
    </location>
</feature>
<evidence type="ECO:0008006" key="8">
    <source>
        <dbReference type="Google" id="ProtNLM"/>
    </source>
</evidence>
<dbReference type="OrthoDB" id="2279611at2759"/>
<keyword evidence="2 5" id="KW-0812">Transmembrane</keyword>
<feature type="transmembrane region" description="Helical" evidence="5">
    <location>
        <begin position="187"/>
        <end position="211"/>
    </location>
</feature>
<evidence type="ECO:0000256" key="3">
    <source>
        <dbReference type="ARBA" id="ARBA00022989"/>
    </source>
</evidence>
<proteinExistence type="predicted"/>
<dbReference type="Proteomes" id="UP000242474">
    <property type="component" value="Unassembled WGS sequence"/>
</dbReference>